<dbReference type="AlphaFoldDB" id="A0A0A1TH39"/>
<evidence type="ECO:0000256" key="1">
    <source>
        <dbReference type="ARBA" id="ARBA00001974"/>
    </source>
</evidence>
<dbReference type="InterPro" id="IPR027545">
    <property type="entry name" value="Kynurenine_monooxygenase"/>
</dbReference>
<evidence type="ECO:0000256" key="7">
    <source>
        <dbReference type="ARBA" id="ARBA00023002"/>
    </source>
</evidence>
<evidence type="ECO:0000313" key="15">
    <source>
        <dbReference type="Proteomes" id="UP000039046"/>
    </source>
</evidence>
<comment type="function">
    <text evidence="11">Catalyzes the hydroxylation of L-kynurenine (L-Kyn) to form 3-hydroxy-L-kynurenine (L-3OHKyn). Required for synthesis of quinolinic acid.</text>
</comment>
<dbReference type="GO" id="GO:0006569">
    <property type="term" value="P:L-tryptophan catabolic process"/>
    <property type="evidence" value="ECO:0007669"/>
    <property type="project" value="UniProtKB-UniRule"/>
</dbReference>
<comment type="pathway">
    <text evidence="11">Cofactor biosynthesis; NAD(+) biosynthesis; quinolinate from L-kynurenine: step 1/3.</text>
</comment>
<dbReference type="InterPro" id="IPR036188">
    <property type="entry name" value="FAD/NAD-bd_sf"/>
</dbReference>
<evidence type="ECO:0000256" key="10">
    <source>
        <dbReference type="ARBA" id="ARBA00047818"/>
    </source>
</evidence>
<protein>
    <recommendedName>
        <fullName evidence="11">Kynurenine 3-monooxygenase</fullName>
        <ecNumber evidence="11">1.14.13.9</ecNumber>
    </recommendedName>
    <alternativeName>
        <fullName evidence="11">Biosynthesis of nicotinic acid protein 4</fullName>
    </alternativeName>
    <alternativeName>
        <fullName evidence="11">Kynurenine 3-hydroxylase</fullName>
    </alternativeName>
</protein>
<keyword evidence="3 11" id="KW-0662">Pyridine nucleotide biosynthesis</keyword>
<dbReference type="GO" id="GO:0043420">
    <property type="term" value="P:anthranilate metabolic process"/>
    <property type="evidence" value="ECO:0007669"/>
    <property type="project" value="UniProtKB-UniRule"/>
</dbReference>
<keyword evidence="12" id="KW-1133">Transmembrane helix</keyword>
<evidence type="ECO:0000256" key="9">
    <source>
        <dbReference type="ARBA" id="ARBA00023128"/>
    </source>
</evidence>
<dbReference type="PRINTS" id="PR00420">
    <property type="entry name" value="RNGMNOXGNASE"/>
</dbReference>
<keyword evidence="12" id="KW-0812">Transmembrane</keyword>
<dbReference type="HAMAP" id="MF_01971">
    <property type="entry name" value="Kynurenine_monooxygenase"/>
    <property type="match status" value="1"/>
</dbReference>
<dbReference type="GO" id="GO:0070189">
    <property type="term" value="P:kynurenine metabolic process"/>
    <property type="evidence" value="ECO:0007669"/>
    <property type="project" value="TreeGrafter"/>
</dbReference>
<dbReference type="GO" id="GO:0019805">
    <property type="term" value="P:quinolinate biosynthetic process"/>
    <property type="evidence" value="ECO:0007669"/>
    <property type="project" value="UniProtKB-UniRule"/>
</dbReference>
<evidence type="ECO:0000256" key="4">
    <source>
        <dbReference type="ARBA" id="ARBA00022787"/>
    </source>
</evidence>
<dbReference type="Gene3D" id="3.50.50.60">
    <property type="entry name" value="FAD/NAD(P)-binding domain"/>
    <property type="match status" value="1"/>
</dbReference>
<evidence type="ECO:0000256" key="5">
    <source>
        <dbReference type="ARBA" id="ARBA00022827"/>
    </source>
</evidence>
<evidence type="ECO:0000256" key="3">
    <source>
        <dbReference type="ARBA" id="ARBA00022642"/>
    </source>
</evidence>
<keyword evidence="5 11" id="KW-0274">FAD</keyword>
<organism evidence="14 15">
    <name type="scientific">[Torrubiella] hemipterigena</name>
    <dbReference type="NCBI Taxonomy" id="1531966"/>
    <lineage>
        <taxon>Eukaryota</taxon>
        <taxon>Fungi</taxon>
        <taxon>Dikarya</taxon>
        <taxon>Ascomycota</taxon>
        <taxon>Pezizomycotina</taxon>
        <taxon>Sordariomycetes</taxon>
        <taxon>Hypocreomycetidae</taxon>
        <taxon>Hypocreales</taxon>
        <taxon>Clavicipitaceae</taxon>
        <taxon>Clavicipitaceae incertae sedis</taxon>
        <taxon>'Torrubiella' clade</taxon>
    </lineage>
</organism>
<gene>
    <name evidence="11" type="primary">BNA4</name>
    <name evidence="14" type="ORF">VHEMI04783</name>
</gene>
<evidence type="ECO:0000256" key="12">
    <source>
        <dbReference type="SAM" id="Phobius"/>
    </source>
</evidence>
<dbReference type="EMBL" id="CDHN01000002">
    <property type="protein sequence ID" value="CEJ88661.1"/>
    <property type="molecule type" value="Genomic_DNA"/>
</dbReference>
<comment type="catalytic activity">
    <reaction evidence="10 11">
        <text>L-kynurenine + NADPH + O2 + H(+) = 3-hydroxy-L-kynurenine + NADP(+) + H2O</text>
        <dbReference type="Rhea" id="RHEA:20545"/>
        <dbReference type="ChEBI" id="CHEBI:15377"/>
        <dbReference type="ChEBI" id="CHEBI:15378"/>
        <dbReference type="ChEBI" id="CHEBI:15379"/>
        <dbReference type="ChEBI" id="CHEBI:57783"/>
        <dbReference type="ChEBI" id="CHEBI:57959"/>
        <dbReference type="ChEBI" id="CHEBI:58125"/>
        <dbReference type="ChEBI" id="CHEBI:58349"/>
        <dbReference type="EC" id="1.14.13.9"/>
    </reaction>
</comment>
<name>A0A0A1TH39_9HYPO</name>
<evidence type="ECO:0000256" key="6">
    <source>
        <dbReference type="ARBA" id="ARBA00022857"/>
    </source>
</evidence>
<comment type="similarity">
    <text evidence="11">Belongs to the aromatic-ring hydroxylase family. KMO subfamily.</text>
</comment>
<dbReference type="GO" id="GO:0034354">
    <property type="term" value="P:'de novo' NAD+ biosynthetic process from L-tryptophan"/>
    <property type="evidence" value="ECO:0007669"/>
    <property type="project" value="UniProtKB-UniRule"/>
</dbReference>
<comment type="subcellular location">
    <subcellularLocation>
        <location evidence="11">Mitochondrion outer membrane</location>
    </subcellularLocation>
</comment>
<dbReference type="Pfam" id="PF01494">
    <property type="entry name" value="FAD_binding_3"/>
    <property type="match status" value="1"/>
</dbReference>
<accession>A0A0A1TH39</accession>
<evidence type="ECO:0000259" key="13">
    <source>
        <dbReference type="Pfam" id="PF01494"/>
    </source>
</evidence>
<dbReference type="FunFam" id="3.50.50.60:FF:000129">
    <property type="entry name" value="Kynurenine 3-monooxygenase"/>
    <property type="match status" value="1"/>
</dbReference>
<keyword evidence="7 11" id="KW-0560">Oxidoreductase</keyword>
<dbReference type="PANTHER" id="PTHR46028:SF2">
    <property type="entry name" value="KYNURENINE 3-MONOOXYGENASE"/>
    <property type="match status" value="1"/>
</dbReference>
<keyword evidence="15" id="KW-1185">Reference proteome</keyword>
<keyword evidence="2 11" id="KW-0285">Flavoprotein</keyword>
<dbReference type="GO" id="GO:0005741">
    <property type="term" value="C:mitochondrial outer membrane"/>
    <property type="evidence" value="ECO:0007669"/>
    <property type="project" value="UniProtKB-SubCell"/>
</dbReference>
<dbReference type="OrthoDB" id="10053569at2759"/>
<dbReference type="InterPro" id="IPR002938">
    <property type="entry name" value="FAD-bd"/>
</dbReference>
<keyword evidence="9 11" id="KW-0496">Mitochondrion</keyword>
<evidence type="ECO:0000256" key="8">
    <source>
        <dbReference type="ARBA" id="ARBA00023033"/>
    </source>
</evidence>
<keyword evidence="8 11" id="KW-0503">Monooxygenase</keyword>
<keyword evidence="6 11" id="KW-0521">NADP</keyword>
<dbReference type="UniPathway" id="UPA00253">
    <property type="reaction ID" value="UER00328"/>
</dbReference>
<proteinExistence type="inferred from homology"/>
<sequence>MDRPQKLVVIGAGPVGALAALYGAQRGYEVEIYELRPDLRDKKSIPLNFTKSINLALSERGIHALRQAGRPEILEDVMRGAIPMRGRMIHGQTSSGDLFDDAQDYDIFGRTIFAADRNELNSKLLDKLLGLPNVKVFFNHKLTGVDFKACKAWLEVKDQFLANGRHKEIEIDFDFMIGADGAHSATRYHIMKFARVDYQQEFIDTMWCEFRMEAVEKPANDAFESKFRISPYHLHIWPGRDFMFIAIPNEDGSFTCTLFMPQKHFTDLEANPAKLTSFFDTHFPGVRNHIPDEALYRSFKENPHLPLISIKCKPYHFGSSGVILGDAAHAMVPFYGQGMNAGFEDVRILFSILDKHAELDEPNSPTDVVSVSSPAAQRAQALAEYSAVRAPDAHSINDLAINNYIEMRSSVLSRTYRLRKWLEEFMSVHFSSFGWQTKYSRVTFSSERYSQIVAQNNHQSMMLMRCVMGLAASPLVISGLVLAYRCRRALSGGFLGR</sequence>
<reference evidence="14 15" key="1">
    <citation type="journal article" date="2015" name="Genome Announc.">
        <title>Draft Genome Sequence and Gene Annotation of the Entomopathogenic Fungus Verticillium hemipterigenum.</title>
        <authorList>
            <person name="Horn F."/>
            <person name="Habel A."/>
            <person name="Scharf D.H."/>
            <person name="Dworschak J."/>
            <person name="Brakhage A.A."/>
            <person name="Guthke R."/>
            <person name="Hertweck C."/>
            <person name="Linde J."/>
        </authorList>
    </citation>
    <scope>NUCLEOTIDE SEQUENCE [LARGE SCALE GENOMIC DNA]</scope>
</reference>
<dbReference type="GO" id="GO:0071949">
    <property type="term" value="F:FAD binding"/>
    <property type="evidence" value="ECO:0007669"/>
    <property type="project" value="InterPro"/>
</dbReference>
<keyword evidence="11 12" id="KW-0472">Membrane</keyword>
<dbReference type="HOGENOM" id="CLU_023210_2_1_1"/>
<feature type="transmembrane region" description="Helical" evidence="12">
    <location>
        <begin position="462"/>
        <end position="484"/>
    </location>
</feature>
<dbReference type="EC" id="1.14.13.9" evidence="11"/>
<dbReference type="STRING" id="1531966.A0A0A1TH39"/>
<feature type="domain" description="FAD-binding" evidence="13">
    <location>
        <begin position="8"/>
        <end position="355"/>
    </location>
</feature>
<dbReference type="GO" id="GO:0004502">
    <property type="term" value="F:kynurenine 3-monooxygenase activity"/>
    <property type="evidence" value="ECO:0007669"/>
    <property type="project" value="UniProtKB-UniRule"/>
</dbReference>
<keyword evidence="4 11" id="KW-1000">Mitochondrion outer membrane</keyword>
<evidence type="ECO:0000256" key="11">
    <source>
        <dbReference type="HAMAP-Rule" id="MF_03018"/>
    </source>
</evidence>
<evidence type="ECO:0000256" key="2">
    <source>
        <dbReference type="ARBA" id="ARBA00022630"/>
    </source>
</evidence>
<dbReference type="PANTHER" id="PTHR46028">
    <property type="entry name" value="KYNURENINE 3-MONOOXYGENASE"/>
    <property type="match status" value="1"/>
</dbReference>
<dbReference type="Proteomes" id="UP000039046">
    <property type="component" value="Unassembled WGS sequence"/>
</dbReference>
<dbReference type="SUPFAM" id="SSF51905">
    <property type="entry name" value="FAD/NAD(P)-binding domain"/>
    <property type="match status" value="1"/>
</dbReference>
<comment type="cofactor">
    <cofactor evidence="1 11">
        <name>FAD</name>
        <dbReference type="ChEBI" id="CHEBI:57692"/>
    </cofactor>
</comment>
<evidence type="ECO:0000313" key="14">
    <source>
        <dbReference type="EMBL" id="CEJ88661.1"/>
    </source>
</evidence>